<dbReference type="EMBL" id="AMQM01000132">
    <property type="status" value="NOT_ANNOTATED_CDS"/>
    <property type="molecule type" value="Genomic_DNA"/>
</dbReference>
<proteinExistence type="predicted"/>
<evidence type="ECO:0008006" key="4">
    <source>
        <dbReference type="Google" id="ProtNLM"/>
    </source>
</evidence>
<dbReference type="EnsemblMetazoa" id="HelroT158785">
    <property type="protein sequence ID" value="HelroP158785"/>
    <property type="gene ID" value="HelroG158785"/>
</dbReference>
<dbReference type="KEGG" id="hro:HELRODRAFT_158785"/>
<protein>
    <recommendedName>
        <fullName evidence="4">Endonuclease/exonuclease/phosphatase domain-containing protein</fullName>
    </recommendedName>
</protein>
<name>T1EN94_HELRO</name>
<dbReference type="InterPro" id="IPR036691">
    <property type="entry name" value="Endo/exonu/phosph_ase_sf"/>
</dbReference>
<dbReference type="InterPro" id="IPR027124">
    <property type="entry name" value="Swc5/CFDP1/2"/>
</dbReference>
<dbReference type="RefSeq" id="XP_009009020.1">
    <property type="nucleotide sequence ID" value="XM_009010772.1"/>
</dbReference>
<dbReference type="PANTHER" id="PTHR23227:SF67">
    <property type="entry name" value="CRANIOFACIAL DEVELOPMENT PROTEIN 2-LIKE"/>
    <property type="match status" value="1"/>
</dbReference>
<gene>
    <name evidence="2" type="primary">20198044</name>
    <name evidence="1" type="ORF">HELRODRAFT_158785</name>
</gene>
<dbReference type="Proteomes" id="UP000015101">
    <property type="component" value="Unassembled WGS sequence"/>
</dbReference>
<keyword evidence="3" id="KW-1185">Reference proteome</keyword>
<accession>T1EN94</accession>
<dbReference type="STRING" id="6412.T1EN94"/>
<evidence type="ECO:0000313" key="3">
    <source>
        <dbReference type="Proteomes" id="UP000015101"/>
    </source>
</evidence>
<dbReference type="PANTHER" id="PTHR23227">
    <property type="entry name" value="BUCENTAUR RELATED"/>
    <property type="match status" value="1"/>
</dbReference>
<dbReference type="Gene3D" id="3.60.10.10">
    <property type="entry name" value="Endonuclease/exonuclease/phosphatase"/>
    <property type="match status" value="1"/>
</dbReference>
<dbReference type="HOGENOM" id="CLU_1268129_0_0_1"/>
<reference evidence="1 3" key="2">
    <citation type="journal article" date="2013" name="Nature">
        <title>Insights into bilaterian evolution from three spiralian genomes.</title>
        <authorList>
            <person name="Simakov O."/>
            <person name="Marletaz F."/>
            <person name="Cho S.J."/>
            <person name="Edsinger-Gonzales E."/>
            <person name="Havlak P."/>
            <person name="Hellsten U."/>
            <person name="Kuo D.H."/>
            <person name="Larsson T."/>
            <person name="Lv J."/>
            <person name="Arendt D."/>
            <person name="Savage R."/>
            <person name="Osoegawa K."/>
            <person name="de Jong P."/>
            <person name="Grimwood J."/>
            <person name="Chapman J.A."/>
            <person name="Shapiro H."/>
            <person name="Aerts A."/>
            <person name="Otillar R.P."/>
            <person name="Terry A.Y."/>
            <person name="Boore J.L."/>
            <person name="Grigoriev I.V."/>
            <person name="Lindberg D.R."/>
            <person name="Seaver E.C."/>
            <person name="Weisblat D.A."/>
            <person name="Putnam N.H."/>
            <person name="Rokhsar D.S."/>
        </authorList>
    </citation>
    <scope>NUCLEOTIDE SEQUENCE</scope>
</reference>
<organism evidence="2 3">
    <name type="scientific">Helobdella robusta</name>
    <name type="common">Californian leech</name>
    <dbReference type="NCBI Taxonomy" id="6412"/>
    <lineage>
        <taxon>Eukaryota</taxon>
        <taxon>Metazoa</taxon>
        <taxon>Spiralia</taxon>
        <taxon>Lophotrochozoa</taxon>
        <taxon>Annelida</taxon>
        <taxon>Clitellata</taxon>
        <taxon>Hirudinea</taxon>
        <taxon>Rhynchobdellida</taxon>
        <taxon>Glossiphoniidae</taxon>
        <taxon>Helobdella</taxon>
    </lineage>
</organism>
<reference evidence="2" key="3">
    <citation type="submission" date="2015-06" db="UniProtKB">
        <authorList>
            <consortium name="EnsemblMetazoa"/>
        </authorList>
    </citation>
    <scope>IDENTIFICATION</scope>
</reference>
<dbReference type="OrthoDB" id="6746993at2759"/>
<dbReference type="GeneID" id="20198044"/>
<dbReference type="AlphaFoldDB" id="T1EN94"/>
<evidence type="ECO:0000313" key="1">
    <source>
        <dbReference type="EMBL" id="ESO12300.1"/>
    </source>
</evidence>
<evidence type="ECO:0000313" key="2">
    <source>
        <dbReference type="EnsemblMetazoa" id="HelroP158785"/>
    </source>
</evidence>
<dbReference type="EMBL" id="KB095811">
    <property type="protein sequence ID" value="ESO12300.1"/>
    <property type="molecule type" value="Genomic_DNA"/>
</dbReference>
<dbReference type="CTD" id="20198044"/>
<dbReference type="SUPFAM" id="SSF56219">
    <property type="entry name" value="DNase I-like"/>
    <property type="match status" value="1"/>
</dbReference>
<sequence length="218" mass="24982">MEPVIQVYAPTSESSEEDLEAFHSDLDDALETCKSQKVVIVMGDLNSKVGSEKIHDVVGPHGIGERNVRGEKLIEWRVTSDQVITNTWFENKLGRVPETSLLKIDEIKVMYNVEVRNRFQLLTEDLCKSKYKIFKDALTESAKRGHKRIRDVIVSRMGERRKTKEKWLNDKCEFIEKIKNNNTNGKKACTVFGCIKAKSDKGSLDFLVTSCGRKEWKI</sequence>
<dbReference type="InParanoid" id="T1EN94"/>
<reference evidence="3" key="1">
    <citation type="submission" date="2012-12" db="EMBL/GenBank/DDBJ databases">
        <authorList>
            <person name="Hellsten U."/>
            <person name="Grimwood J."/>
            <person name="Chapman J.A."/>
            <person name="Shapiro H."/>
            <person name="Aerts A."/>
            <person name="Otillar R.P."/>
            <person name="Terry A.Y."/>
            <person name="Boore J.L."/>
            <person name="Simakov O."/>
            <person name="Marletaz F."/>
            <person name="Cho S.-J."/>
            <person name="Edsinger-Gonzales E."/>
            <person name="Havlak P."/>
            <person name="Kuo D.-H."/>
            <person name="Larsson T."/>
            <person name="Lv J."/>
            <person name="Arendt D."/>
            <person name="Savage R."/>
            <person name="Osoegawa K."/>
            <person name="de Jong P."/>
            <person name="Lindberg D.R."/>
            <person name="Seaver E.C."/>
            <person name="Weisblat D.A."/>
            <person name="Putnam N.H."/>
            <person name="Grigoriev I.V."/>
            <person name="Rokhsar D.S."/>
        </authorList>
    </citation>
    <scope>NUCLEOTIDE SEQUENCE</scope>
</reference>